<name>A0ABS0I329_9BACT</name>
<evidence type="ECO:0000256" key="4">
    <source>
        <dbReference type="ARBA" id="ARBA00023163"/>
    </source>
</evidence>
<dbReference type="InterPro" id="IPR013249">
    <property type="entry name" value="RNA_pol_sigma70_r4_t2"/>
</dbReference>
<evidence type="ECO:0000313" key="7">
    <source>
        <dbReference type="EMBL" id="MBF9221349.1"/>
    </source>
</evidence>
<evidence type="ECO:0000256" key="3">
    <source>
        <dbReference type="ARBA" id="ARBA00023082"/>
    </source>
</evidence>
<dbReference type="EMBL" id="JADQDM010000003">
    <property type="protein sequence ID" value="MBF9221349.1"/>
    <property type="molecule type" value="Genomic_DNA"/>
</dbReference>
<feature type="domain" description="RNA polymerase sigma-70 region 2" evidence="5">
    <location>
        <begin position="30"/>
        <end position="95"/>
    </location>
</feature>
<dbReference type="InterPro" id="IPR036388">
    <property type="entry name" value="WH-like_DNA-bd_sf"/>
</dbReference>
<dbReference type="InterPro" id="IPR013325">
    <property type="entry name" value="RNA_pol_sigma_r2"/>
</dbReference>
<accession>A0ABS0I329</accession>
<dbReference type="RefSeq" id="WP_196292796.1">
    <property type="nucleotide sequence ID" value="NZ_JADQDM010000003.1"/>
</dbReference>
<keyword evidence="3" id="KW-0731">Sigma factor</keyword>
<proteinExistence type="inferred from homology"/>
<dbReference type="CDD" id="cd06171">
    <property type="entry name" value="Sigma70_r4"/>
    <property type="match status" value="1"/>
</dbReference>
<dbReference type="InterPro" id="IPR014284">
    <property type="entry name" value="RNA_pol_sigma-70_dom"/>
</dbReference>
<evidence type="ECO:0000256" key="1">
    <source>
        <dbReference type="ARBA" id="ARBA00010641"/>
    </source>
</evidence>
<gene>
    <name evidence="7" type="ORF">I2H31_09550</name>
</gene>
<dbReference type="InterPro" id="IPR039425">
    <property type="entry name" value="RNA_pol_sigma-70-like"/>
</dbReference>
<dbReference type="Pfam" id="PF08281">
    <property type="entry name" value="Sigma70_r4_2"/>
    <property type="match status" value="1"/>
</dbReference>
<dbReference type="Proteomes" id="UP000618931">
    <property type="component" value="Unassembled WGS sequence"/>
</dbReference>
<dbReference type="Pfam" id="PF04542">
    <property type="entry name" value="Sigma70_r2"/>
    <property type="match status" value="1"/>
</dbReference>
<dbReference type="SUPFAM" id="SSF88946">
    <property type="entry name" value="Sigma2 domain of RNA polymerase sigma factors"/>
    <property type="match status" value="1"/>
</dbReference>
<sequence>MSRPSTYSPSDQYLVEQVLQGDTARFGEIVNRTKGLVTQIVFKLIPHPADRPDLAQDIYLKAFRHLAGFRHQAKLSTWIGQIAYNTCLHYLEKKRLLLPGEPGLEAAETGPGAPALLAVAPEVEARLFGQDLTAVLAAEIDKLPPLYKTLIGLYHQQELSYAEIAHITSLPEGTVKSYLFRARKALKESIEATYQRDEL</sequence>
<dbReference type="NCBIfam" id="TIGR02937">
    <property type="entry name" value="sigma70-ECF"/>
    <property type="match status" value="1"/>
</dbReference>
<comment type="similarity">
    <text evidence="1">Belongs to the sigma-70 factor family. ECF subfamily.</text>
</comment>
<dbReference type="PANTHER" id="PTHR43133:SF51">
    <property type="entry name" value="RNA POLYMERASE SIGMA FACTOR"/>
    <property type="match status" value="1"/>
</dbReference>
<organism evidence="7 8">
    <name type="scientific">Hymenobacter ruricola</name>
    <dbReference type="NCBI Taxonomy" id="2791023"/>
    <lineage>
        <taxon>Bacteria</taxon>
        <taxon>Pseudomonadati</taxon>
        <taxon>Bacteroidota</taxon>
        <taxon>Cytophagia</taxon>
        <taxon>Cytophagales</taxon>
        <taxon>Hymenobacteraceae</taxon>
        <taxon>Hymenobacter</taxon>
    </lineage>
</organism>
<evidence type="ECO:0000313" key="8">
    <source>
        <dbReference type="Proteomes" id="UP000618931"/>
    </source>
</evidence>
<protein>
    <submittedName>
        <fullName evidence="7">Sigma-70 family RNA polymerase sigma factor</fullName>
    </submittedName>
</protein>
<evidence type="ECO:0000256" key="2">
    <source>
        <dbReference type="ARBA" id="ARBA00023015"/>
    </source>
</evidence>
<dbReference type="Gene3D" id="1.10.10.10">
    <property type="entry name" value="Winged helix-like DNA-binding domain superfamily/Winged helix DNA-binding domain"/>
    <property type="match status" value="1"/>
</dbReference>
<feature type="domain" description="RNA polymerase sigma factor 70 region 4 type 2" evidence="6">
    <location>
        <begin position="137"/>
        <end position="186"/>
    </location>
</feature>
<dbReference type="InterPro" id="IPR013324">
    <property type="entry name" value="RNA_pol_sigma_r3/r4-like"/>
</dbReference>
<evidence type="ECO:0000259" key="5">
    <source>
        <dbReference type="Pfam" id="PF04542"/>
    </source>
</evidence>
<evidence type="ECO:0000259" key="6">
    <source>
        <dbReference type="Pfam" id="PF08281"/>
    </source>
</evidence>
<keyword evidence="8" id="KW-1185">Reference proteome</keyword>
<comment type="caution">
    <text evidence="7">The sequence shown here is derived from an EMBL/GenBank/DDBJ whole genome shotgun (WGS) entry which is preliminary data.</text>
</comment>
<dbReference type="InterPro" id="IPR007627">
    <property type="entry name" value="RNA_pol_sigma70_r2"/>
</dbReference>
<dbReference type="Gene3D" id="1.10.1740.10">
    <property type="match status" value="1"/>
</dbReference>
<dbReference type="PANTHER" id="PTHR43133">
    <property type="entry name" value="RNA POLYMERASE ECF-TYPE SIGMA FACTO"/>
    <property type="match status" value="1"/>
</dbReference>
<dbReference type="SUPFAM" id="SSF88659">
    <property type="entry name" value="Sigma3 and sigma4 domains of RNA polymerase sigma factors"/>
    <property type="match status" value="1"/>
</dbReference>
<reference evidence="7 8" key="1">
    <citation type="submission" date="2020-11" db="EMBL/GenBank/DDBJ databases">
        <authorList>
            <person name="Kim M.K."/>
        </authorList>
    </citation>
    <scope>NUCLEOTIDE SEQUENCE [LARGE SCALE GENOMIC DNA]</scope>
    <source>
        <strain evidence="7 8">BT662</strain>
    </source>
</reference>
<keyword evidence="4" id="KW-0804">Transcription</keyword>
<keyword evidence="2" id="KW-0805">Transcription regulation</keyword>